<comment type="caution">
    <text evidence="1">The sequence shown here is derived from an EMBL/GenBank/DDBJ whole genome shotgun (WGS) entry which is preliminary data.</text>
</comment>
<accession>A0A9J6DV47</accession>
<organism evidence="1 2">
    <name type="scientific">Rhipicephalus microplus</name>
    <name type="common">Cattle tick</name>
    <name type="synonym">Boophilus microplus</name>
    <dbReference type="NCBI Taxonomy" id="6941"/>
    <lineage>
        <taxon>Eukaryota</taxon>
        <taxon>Metazoa</taxon>
        <taxon>Ecdysozoa</taxon>
        <taxon>Arthropoda</taxon>
        <taxon>Chelicerata</taxon>
        <taxon>Arachnida</taxon>
        <taxon>Acari</taxon>
        <taxon>Parasitiformes</taxon>
        <taxon>Ixodida</taxon>
        <taxon>Ixodoidea</taxon>
        <taxon>Ixodidae</taxon>
        <taxon>Rhipicephalinae</taxon>
        <taxon>Rhipicephalus</taxon>
        <taxon>Boophilus</taxon>
    </lineage>
</organism>
<gene>
    <name evidence="1" type="ORF">HPB51_010971</name>
</gene>
<dbReference type="EMBL" id="JABSTU010000007">
    <property type="protein sequence ID" value="KAH8025730.1"/>
    <property type="molecule type" value="Genomic_DNA"/>
</dbReference>
<keyword evidence="2" id="KW-1185">Reference proteome</keyword>
<reference evidence="1" key="1">
    <citation type="journal article" date="2020" name="Cell">
        <title>Large-Scale Comparative Analyses of Tick Genomes Elucidate Their Genetic Diversity and Vector Capacities.</title>
        <authorList>
            <consortium name="Tick Genome and Microbiome Consortium (TIGMIC)"/>
            <person name="Jia N."/>
            <person name="Wang J."/>
            <person name="Shi W."/>
            <person name="Du L."/>
            <person name="Sun Y."/>
            <person name="Zhan W."/>
            <person name="Jiang J.F."/>
            <person name="Wang Q."/>
            <person name="Zhang B."/>
            <person name="Ji P."/>
            <person name="Bell-Sakyi L."/>
            <person name="Cui X.M."/>
            <person name="Yuan T.T."/>
            <person name="Jiang B.G."/>
            <person name="Yang W.F."/>
            <person name="Lam T.T."/>
            <person name="Chang Q.C."/>
            <person name="Ding S.J."/>
            <person name="Wang X.J."/>
            <person name="Zhu J.G."/>
            <person name="Ruan X.D."/>
            <person name="Zhao L."/>
            <person name="Wei J.T."/>
            <person name="Ye R.Z."/>
            <person name="Que T.C."/>
            <person name="Du C.H."/>
            <person name="Zhou Y.H."/>
            <person name="Cheng J.X."/>
            <person name="Dai P.F."/>
            <person name="Guo W.B."/>
            <person name="Han X.H."/>
            <person name="Huang E.J."/>
            <person name="Li L.F."/>
            <person name="Wei W."/>
            <person name="Gao Y.C."/>
            <person name="Liu J.Z."/>
            <person name="Shao H.Z."/>
            <person name="Wang X."/>
            <person name="Wang C.C."/>
            <person name="Yang T.C."/>
            <person name="Huo Q.B."/>
            <person name="Li W."/>
            <person name="Chen H.Y."/>
            <person name="Chen S.E."/>
            <person name="Zhou L.G."/>
            <person name="Ni X.B."/>
            <person name="Tian J.H."/>
            <person name="Sheng Y."/>
            <person name="Liu T."/>
            <person name="Pan Y.S."/>
            <person name="Xia L.Y."/>
            <person name="Li J."/>
            <person name="Zhao F."/>
            <person name="Cao W.C."/>
        </authorList>
    </citation>
    <scope>NUCLEOTIDE SEQUENCE</scope>
    <source>
        <strain evidence="1">Rmic-2018</strain>
    </source>
</reference>
<reference evidence="1" key="2">
    <citation type="submission" date="2021-09" db="EMBL/GenBank/DDBJ databases">
        <authorList>
            <person name="Jia N."/>
            <person name="Wang J."/>
            <person name="Shi W."/>
            <person name="Du L."/>
            <person name="Sun Y."/>
            <person name="Zhan W."/>
            <person name="Jiang J."/>
            <person name="Wang Q."/>
            <person name="Zhang B."/>
            <person name="Ji P."/>
            <person name="Sakyi L.B."/>
            <person name="Cui X."/>
            <person name="Yuan T."/>
            <person name="Jiang B."/>
            <person name="Yang W."/>
            <person name="Lam T.T.-Y."/>
            <person name="Chang Q."/>
            <person name="Ding S."/>
            <person name="Wang X."/>
            <person name="Zhu J."/>
            <person name="Ruan X."/>
            <person name="Zhao L."/>
            <person name="Wei J."/>
            <person name="Que T."/>
            <person name="Du C."/>
            <person name="Cheng J."/>
            <person name="Dai P."/>
            <person name="Han X."/>
            <person name="Huang E."/>
            <person name="Gao Y."/>
            <person name="Liu J."/>
            <person name="Shao H."/>
            <person name="Ye R."/>
            <person name="Li L."/>
            <person name="Wei W."/>
            <person name="Wang X."/>
            <person name="Wang C."/>
            <person name="Huo Q."/>
            <person name="Li W."/>
            <person name="Guo W."/>
            <person name="Chen H."/>
            <person name="Chen S."/>
            <person name="Zhou L."/>
            <person name="Zhou L."/>
            <person name="Ni X."/>
            <person name="Tian J."/>
            <person name="Zhou Y."/>
            <person name="Sheng Y."/>
            <person name="Liu T."/>
            <person name="Pan Y."/>
            <person name="Xia L."/>
            <person name="Li J."/>
            <person name="Zhao F."/>
            <person name="Cao W."/>
        </authorList>
    </citation>
    <scope>NUCLEOTIDE SEQUENCE</scope>
    <source>
        <strain evidence="1">Rmic-2018</strain>
        <tissue evidence="1">Larvae</tissue>
    </source>
</reference>
<sequence length="118" mass="12939">MQDFKTRFATRLLSLEATLAQRGPTADVVADLAARLSVIEEKSGLQQRVSTAVERNIFLSAQPRFFGAQLPPPTFDGTTSWAVFLAQFESVTALNGWTVQNKPQALVVQLRGAAVEYL</sequence>
<dbReference type="Proteomes" id="UP000821866">
    <property type="component" value="Unassembled WGS sequence"/>
</dbReference>
<evidence type="ECO:0000313" key="1">
    <source>
        <dbReference type="EMBL" id="KAH8025730.1"/>
    </source>
</evidence>
<proteinExistence type="predicted"/>
<name>A0A9J6DV47_RHIMP</name>
<evidence type="ECO:0000313" key="2">
    <source>
        <dbReference type="Proteomes" id="UP000821866"/>
    </source>
</evidence>
<dbReference type="AlphaFoldDB" id="A0A9J6DV47"/>
<protein>
    <submittedName>
        <fullName evidence="1">Uncharacterized protein</fullName>
    </submittedName>
</protein>